<dbReference type="Proteomes" id="UP001611415">
    <property type="component" value="Unassembled WGS sequence"/>
</dbReference>
<reference evidence="1 2" key="1">
    <citation type="submission" date="2024-10" db="EMBL/GenBank/DDBJ databases">
        <title>The Natural Products Discovery Center: Release of the First 8490 Sequenced Strains for Exploring Actinobacteria Biosynthetic Diversity.</title>
        <authorList>
            <person name="Kalkreuter E."/>
            <person name="Kautsar S.A."/>
            <person name="Yang D."/>
            <person name="Bader C.D."/>
            <person name="Teijaro C.N."/>
            <person name="Fluegel L."/>
            <person name="Davis C.M."/>
            <person name="Simpson J.R."/>
            <person name="Lauterbach L."/>
            <person name="Steele A.D."/>
            <person name="Gui C."/>
            <person name="Meng S."/>
            <person name="Li G."/>
            <person name="Viehrig K."/>
            <person name="Ye F."/>
            <person name="Su P."/>
            <person name="Kiefer A.F."/>
            <person name="Nichols A."/>
            <person name="Cepeda A.J."/>
            <person name="Yan W."/>
            <person name="Fan B."/>
            <person name="Jiang Y."/>
            <person name="Adhikari A."/>
            <person name="Zheng C.-J."/>
            <person name="Schuster L."/>
            <person name="Cowan T.M."/>
            <person name="Smanski M.J."/>
            <person name="Chevrette M.G."/>
            <person name="De Carvalho L.P.S."/>
            <person name="Shen B."/>
        </authorList>
    </citation>
    <scope>NUCLEOTIDE SEQUENCE [LARGE SCALE GENOMIC DNA]</scope>
    <source>
        <strain evidence="1 2">NPDC019275</strain>
    </source>
</reference>
<dbReference type="SUPFAM" id="SSF48452">
    <property type="entry name" value="TPR-like"/>
    <property type="match status" value="1"/>
</dbReference>
<gene>
    <name evidence="1" type="ORF">ACH49W_35145</name>
</gene>
<keyword evidence="2" id="KW-1185">Reference proteome</keyword>
<dbReference type="RefSeq" id="WP_397096207.1">
    <property type="nucleotide sequence ID" value="NZ_JBIRYO010000045.1"/>
</dbReference>
<accession>A0ABW7XCA5</accession>
<dbReference type="EMBL" id="JBIRYO010000045">
    <property type="protein sequence ID" value="MFI2478620.1"/>
    <property type="molecule type" value="Genomic_DNA"/>
</dbReference>
<evidence type="ECO:0008006" key="3">
    <source>
        <dbReference type="Google" id="ProtNLM"/>
    </source>
</evidence>
<dbReference type="Gene3D" id="1.25.40.10">
    <property type="entry name" value="Tetratricopeptide repeat domain"/>
    <property type="match status" value="1"/>
</dbReference>
<sequence>MSLYPGQSRGVFGGLVPDRIAEHLVGALLIDPTRPCVIDPLATTAGEAEAEHLLTVCTRAASHPHFAPGAGQHLTQLCLSNADTLLPAAVRIATQVELPTPLLDALERLANDPQADVDLLTKLQGMLPTETQVLAHSAVALGNAVVARLKAANDESGGSRAALAESMRKLAIALSGVGQPSQALAAATEAIEIQRSLTEQDSDGYLSNLARILAAYSVLLGEVGRRSEALDAVTEATSIFRQLVV</sequence>
<comment type="caution">
    <text evidence="1">The sequence shown here is derived from an EMBL/GenBank/DDBJ whole genome shotgun (WGS) entry which is preliminary data.</text>
</comment>
<dbReference type="InterPro" id="IPR011990">
    <property type="entry name" value="TPR-like_helical_dom_sf"/>
</dbReference>
<organism evidence="1 2">
    <name type="scientific">Nocardia xishanensis</name>
    <dbReference type="NCBI Taxonomy" id="238964"/>
    <lineage>
        <taxon>Bacteria</taxon>
        <taxon>Bacillati</taxon>
        <taxon>Actinomycetota</taxon>
        <taxon>Actinomycetes</taxon>
        <taxon>Mycobacteriales</taxon>
        <taxon>Nocardiaceae</taxon>
        <taxon>Nocardia</taxon>
    </lineage>
</organism>
<name>A0ABW7XCA5_9NOCA</name>
<evidence type="ECO:0000313" key="1">
    <source>
        <dbReference type="EMBL" id="MFI2478620.1"/>
    </source>
</evidence>
<evidence type="ECO:0000313" key="2">
    <source>
        <dbReference type="Proteomes" id="UP001611415"/>
    </source>
</evidence>
<proteinExistence type="predicted"/>
<protein>
    <recommendedName>
        <fullName evidence="3">Tetratricopeptide repeat protein</fullName>
    </recommendedName>
</protein>